<accession>A0AAD8W6E3</accession>
<dbReference type="PANTHER" id="PTHR31286:SF167">
    <property type="entry name" value="OS09G0268800 PROTEIN"/>
    <property type="match status" value="1"/>
</dbReference>
<name>A0AAD8W6E3_LOLMU</name>
<feature type="compositionally biased region" description="Gly residues" evidence="1">
    <location>
        <begin position="250"/>
        <end position="262"/>
    </location>
</feature>
<evidence type="ECO:0008006" key="4">
    <source>
        <dbReference type="Google" id="ProtNLM"/>
    </source>
</evidence>
<dbReference type="InterPro" id="IPR040256">
    <property type="entry name" value="At4g02000-like"/>
</dbReference>
<feature type="region of interest" description="Disordered" evidence="1">
    <location>
        <begin position="248"/>
        <end position="278"/>
    </location>
</feature>
<keyword evidence="3" id="KW-1185">Reference proteome</keyword>
<dbReference type="EMBL" id="JAUUTY010000004">
    <property type="protein sequence ID" value="KAK1642769.1"/>
    <property type="molecule type" value="Genomic_DNA"/>
</dbReference>
<dbReference type="AlphaFoldDB" id="A0AAD8W6E3"/>
<proteinExistence type="predicted"/>
<reference evidence="2" key="1">
    <citation type="submission" date="2023-07" db="EMBL/GenBank/DDBJ databases">
        <title>A chromosome-level genome assembly of Lolium multiflorum.</title>
        <authorList>
            <person name="Chen Y."/>
            <person name="Copetti D."/>
            <person name="Kolliker R."/>
            <person name="Studer B."/>
        </authorList>
    </citation>
    <scope>NUCLEOTIDE SEQUENCE</scope>
    <source>
        <strain evidence="2">02402/16</strain>
        <tissue evidence="2">Leaf</tissue>
    </source>
</reference>
<gene>
    <name evidence="2" type="ORF">QYE76_060574</name>
</gene>
<protein>
    <recommendedName>
        <fullName evidence="4">DUF4283 domain-containing protein</fullName>
    </recommendedName>
</protein>
<organism evidence="2 3">
    <name type="scientific">Lolium multiflorum</name>
    <name type="common">Italian ryegrass</name>
    <name type="synonym">Lolium perenne subsp. multiflorum</name>
    <dbReference type="NCBI Taxonomy" id="4521"/>
    <lineage>
        <taxon>Eukaryota</taxon>
        <taxon>Viridiplantae</taxon>
        <taxon>Streptophyta</taxon>
        <taxon>Embryophyta</taxon>
        <taxon>Tracheophyta</taxon>
        <taxon>Spermatophyta</taxon>
        <taxon>Magnoliopsida</taxon>
        <taxon>Liliopsida</taxon>
        <taxon>Poales</taxon>
        <taxon>Poaceae</taxon>
        <taxon>BOP clade</taxon>
        <taxon>Pooideae</taxon>
        <taxon>Poodae</taxon>
        <taxon>Poeae</taxon>
        <taxon>Poeae Chloroplast Group 2 (Poeae type)</taxon>
        <taxon>Loliodinae</taxon>
        <taxon>Loliinae</taxon>
        <taxon>Lolium</taxon>
    </lineage>
</organism>
<comment type="caution">
    <text evidence="2">The sequence shown here is derived from an EMBL/GenBank/DDBJ whole genome shotgun (WGS) entry which is preliminary data.</text>
</comment>
<dbReference type="PANTHER" id="PTHR31286">
    <property type="entry name" value="GLYCINE-RICH CELL WALL STRUCTURAL PROTEIN 1.8-LIKE"/>
    <property type="match status" value="1"/>
</dbReference>
<sequence>MAADPKSADGGKNIDHMMKQLGLTEEDLDDVIFEEEPAQSVEATRWLAIARVCTDGEYSSYWFFKNMRTAWDLAQDVKTRTLEPNLHTFQFACLGDWERMTEGGPWSFRGNPVVIVPWDGFRKPSSIELFHIDIWIQIHDLPVGYAPMLKSLASKVGEFITAEGASNDLDGNFYRVRVKLDVRKPLKIVVSMVRANKHELFLVKYERLTNWCQVCGHLGHEYKDHRDGIHPPQALVFKDLRAGWSIRPGGQPGRGRGTGRGTGRVSFQGRGRGDHRSDNVNITVERDLDGIEKTHDEVMDDFDLNRKRGALQKGAGGLPLQPRGNVATMVDSFAGLFTTEIDEPDPQVLEKVIPKVTDPMNEQLMRPYNADDVKKALYSIGDLKAPGGDGLHAVFFKKCWDFLGTSLTKEVLDAINDKIIPDGWNDTVIVLILKVESPEKISQYRPISLCNVLYKNTSDPLSENVDEDFVA</sequence>
<evidence type="ECO:0000256" key="1">
    <source>
        <dbReference type="SAM" id="MobiDB-lite"/>
    </source>
</evidence>
<dbReference type="Proteomes" id="UP001231189">
    <property type="component" value="Unassembled WGS sequence"/>
</dbReference>
<evidence type="ECO:0000313" key="2">
    <source>
        <dbReference type="EMBL" id="KAK1642769.1"/>
    </source>
</evidence>
<evidence type="ECO:0000313" key="3">
    <source>
        <dbReference type="Proteomes" id="UP001231189"/>
    </source>
</evidence>